<evidence type="ECO:0000313" key="1">
    <source>
        <dbReference type="EMBL" id="KAJ3519234.1"/>
    </source>
</evidence>
<evidence type="ECO:0000313" key="2">
    <source>
        <dbReference type="Proteomes" id="UP001148662"/>
    </source>
</evidence>
<reference evidence="1" key="1">
    <citation type="submission" date="2022-07" db="EMBL/GenBank/DDBJ databases">
        <title>Genome Sequence of Phlebia brevispora.</title>
        <authorList>
            <person name="Buettner E."/>
        </authorList>
    </citation>
    <scope>NUCLEOTIDE SEQUENCE</scope>
    <source>
        <strain evidence="1">MPL23</strain>
    </source>
</reference>
<accession>A0ACC1RGW2</accession>
<comment type="caution">
    <text evidence="1">The sequence shown here is derived from an EMBL/GenBank/DDBJ whole genome shotgun (WGS) entry which is preliminary data.</text>
</comment>
<name>A0ACC1RGW2_9APHY</name>
<organism evidence="1 2">
    <name type="scientific">Phlebia brevispora</name>
    <dbReference type="NCBI Taxonomy" id="194682"/>
    <lineage>
        <taxon>Eukaryota</taxon>
        <taxon>Fungi</taxon>
        <taxon>Dikarya</taxon>
        <taxon>Basidiomycota</taxon>
        <taxon>Agaricomycotina</taxon>
        <taxon>Agaricomycetes</taxon>
        <taxon>Polyporales</taxon>
        <taxon>Meruliaceae</taxon>
        <taxon>Phlebia</taxon>
    </lineage>
</organism>
<proteinExistence type="predicted"/>
<protein>
    <submittedName>
        <fullName evidence="1">Uncharacterized protein</fullName>
    </submittedName>
</protein>
<gene>
    <name evidence="1" type="ORF">NM688_g9330</name>
</gene>
<dbReference type="Proteomes" id="UP001148662">
    <property type="component" value="Unassembled WGS sequence"/>
</dbReference>
<dbReference type="EMBL" id="JANHOG010002866">
    <property type="protein sequence ID" value="KAJ3519234.1"/>
    <property type="molecule type" value="Genomic_DNA"/>
</dbReference>
<keyword evidence="2" id="KW-1185">Reference proteome</keyword>
<sequence length="162" mass="19235">MNDIILNLDRYYQREFVSKIMAMYRVVPEGAPIEEYEKLFGEISSALQVHLPVRMLARDLVNAGYPVLRYEIRWTPEQIRYVTHGTDRPLWALRIPTLTDEQLMTARQWLDVIARETDALKDKPRQSARDVLVLTEEREIKWMEDIRWEEMMKLSQAVPGEE</sequence>